<dbReference type="EMBL" id="LT559118">
    <property type="protein sequence ID" value="SBO90626.1"/>
    <property type="molecule type" value="Genomic_DNA"/>
</dbReference>
<dbReference type="RefSeq" id="WP_263657418.1">
    <property type="nucleotide sequence ID" value="NZ_CP084058.1"/>
</dbReference>
<proteinExistence type="predicted"/>
<evidence type="ECO:0000313" key="1">
    <source>
        <dbReference type="EMBL" id="SBO90626.1"/>
    </source>
</evidence>
<sequence length="44" mass="4914">MTKAWDAAIDAALPIGFDDAQRRELPRYLPVVQRAGERALRAFG</sequence>
<protein>
    <submittedName>
        <fullName evidence="1">Uncharacterized protein</fullName>
    </submittedName>
</protein>
<gene>
    <name evidence="1" type="ORF">BN4615_P140</name>
</gene>
<reference evidence="1" key="1">
    <citation type="submission" date="2016-04" db="EMBL/GenBank/DDBJ databases">
        <authorList>
            <person name="Evans L.H."/>
            <person name="Alamgir A."/>
            <person name="Owens N."/>
            <person name="Weber N.D."/>
            <person name="Virtaneva K."/>
            <person name="Barbian K."/>
            <person name="Babar A."/>
            <person name="Rosenke K."/>
        </authorList>
    </citation>
    <scope>NUCLEOTIDE SEQUENCE</scope>
    <source>
        <strain evidence="1">Nono1</strain>
    </source>
</reference>
<dbReference type="AlphaFoldDB" id="A0A1M4DVN8"/>
<organism evidence="1">
    <name type="scientific">Nonomuraea gerenzanensis</name>
    <dbReference type="NCBI Taxonomy" id="93944"/>
    <lineage>
        <taxon>Bacteria</taxon>
        <taxon>Bacillati</taxon>
        <taxon>Actinomycetota</taxon>
        <taxon>Actinomycetes</taxon>
        <taxon>Streptosporangiales</taxon>
        <taxon>Streptosporangiaceae</taxon>
        <taxon>Nonomuraea</taxon>
    </lineage>
</organism>
<accession>A0A1M4DVN8</accession>
<name>A0A1M4DVN8_9ACTN</name>